<reference evidence="9" key="2">
    <citation type="journal article" date="2023" name="Plants (Basel)">
        <title>Annotation of the Turnera subulata (Passifloraceae) Draft Genome Reveals the S-Locus Evolved after the Divergence of Turneroideae from Passifloroideae in a Stepwise Manner.</title>
        <authorList>
            <person name="Henning P.M."/>
            <person name="Roalson E.H."/>
            <person name="Mir W."/>
            <person name="McCubbin A.G."/>
            <person name="Shore J.S."/>
        </authorList>
    </citation>
    <scope>NUCLEOTIDE SEQUENCE</scope>
    <source>
        <strain evidence="9">F60SS</strain>
    </source>
</reference>
<feature type="region of interest" description="Disordered" evidence="6">
    <location>
        <begin position="752"/>
        <end position="774"/>
    </location>
</feature>
<protein>
    <recommendedName>
        <fullName evidence="8">GTD-binding domain-containing protein</fullName>
    </recommendedName>
</protein>
<dbReference type="GO" id="GO:0016020">
    <property type="term" value="C:membrane"/>
    <property type="evidence" value="ECO:0007669"/>
    <property type="project" value="UniProtKB-SubCell"/>
</dbReference>
<feature type="region of interest" description="Disordered" evidence="6">
    <location>
        <begin position="685"/>
        <end position="708"/>
    </location>
</feature>
<dbReference type="PANTHER" id="PTHR31448">
    <property type="entry name" value="MYOSIN-BINDING PROTEIN 2"/>
    <property type="match status" value="1"/>
</dbReference>
<feature type="compositionally biased region" description="Polar residues" evidence="6">
    <location>
        <begin position="344"/>
        <end position="362"/>
    </location>
</feature>
<keyword evidence="2 7" id="KW-0812">Transmembrane</keyword>
<name>A0A9Q0GB76_9ROSI</name>
<evidence type="ECO:0000259" key="8">
    <source>
        <dbReference type="PROSITE" id="PS51775"/>
    </source>
</evidence>
<feature type="region of interest" description="Disordered" evidence="6">
    <location>
        <begin position="808"/>
        <end position="837"/>
    </location>
</feature>
<dbReference type="PANTHER" id="PTHR31448:SF39">
    <property type="entry name" value="MYOSIN-BINDING PROTEIN 4-RELATED"/>
    <property type="match status" value="1"/>
</dbReference>
<reference evidence="9" key="1">
    <citation type="submission" date="2022-02" db="EMBL/GenBank/DDBJ databases">
        <authorList>
            <person name="Henning P.M."/>
            <person name="McCubbin A.G."/>
            <person name="Shore J.S."/>
        </authorList>
    </citation>
    <scope>NUCLEOTIDE SEQUENCE</scope>
    <source>
        <strain evidence="9">F60SS</strain>
        <tissue evidence="9">Leaves</tissue>
    </source>
</reference>
<gene>
    <name evidence="9" type="ORF">Tsubulata_017713</name>
</gene>
<feature type="coiled-coil region" evidence="5">
    <location>
        <begin position="592"/>
        <end position="619"/>
    </location>
</feature>
<dbReference type="AlphaFoldDB" id="A0A9Q0GB76"/>
<keyword evidence="5" id="KW-0175">Coiled coil</keyword>
<feature type="region of interest" description="Disordered" evidence="6">
    <location>
        <begin position="372"/>
        <end position="413"/>
    </location>
</feature>
<dbReference type="GO" id="GO:0080115">
    <property type="term" value="F:myosin XI tail binding"/>
    <property type="evidence" value="ECO:0007669"/>
    <property type="project" value="UniProtKB-ARBA"/>
</dbReference>
<feature type="compositionally biased region" description="Polar residues" evidence="6">
    <location>
        <begin position="760"/>
        <end position="769"/>
    </location>
</feature>
<dbReference type="PROSITE" id="PS51775">
    <property type="entry name" value="GTD_BINDING"/>
    <property type="match status" value="1"/>
</dbReference>
<sequence length="934" mass="103805">MAADGTSIVQVQKSFNRFTSVLTSAACEWFLIFFLLVDALLSYLVKQFALYCELQIPCILCSRIDHVFGTEKPGSFCNLLCGNHRSEISSLISCHIHGKLANGYGMCEECLMSFTTKIKTKSDKHKLLTGTRVCSCCKKPLILKQTPKRVEQLKSPICGMTRPNIPLPRRLAHRGNVRNIKDRFSGSGTSHRLVKCAYNPLSHVGCSELNMTSDHESEFLFSDEDETRSFHGSEVAPKSPGRQMLIRHSSAPTLQLDVDSSAADTHTRPVLGEVWKQPYQRMDPSTFPELISLDEFPPAAVQTEKFEAISLPSQNSNQSAISQLMSLVDDPSLFHVVKSSVEPSQRYSDGTIASDSRSTLPNQHEDILRLMTEKSEASKKIREASKEAATRNPGSNEVSTRNLTSGHPNDASNPIVGGECIEASVFVPEQPIMKKPERHNIDLKLFVADENASTTKVGVSANCPIIPLVQSENDGLQLVDALRPRDFHMLQNPVLMDRTHSPSPESLDGNFVSEIEGEITLDRLKRQVEYDRKRINELYEELEQERSASDIAAHQAMAMITRLQEEKAAVHMEALQYLRMMEEQEEYDMEALQKANDLLADREKEIQDLEAELEFFRLKFPEESLAGTINFEICDWNAANMIAENATTHCAEDKGNVPGTSTSTEVLNGSDAGKPIVENATTYCTEDKGNVPGTSTSTEVLNGNDAGKPVLENATTYCTEDKGNVHGTSTSTEVLNESDAGKPVLENATTYCTEDKGNVPGTSTSTEVVNGSDDEKPVLEKSLWSEYEEEKMFISQSLKSLERKLRHFSSKQGASPYTSDSDYSEEMADGGTTREGALDKEGAQANGQVKESNWSKLKHLSRGGKQSKQQKEIDLVTLGNEISDLNERLESLETDRNFFEHTINTLEAGREGLQFVKEIAHQLQELRKIAVRRR</sequence>
<feature type="compositionally biased region" description="Polar residues" evidence="6">
    <location>
        <begin position="810"/>
        <end position="821"/>
    </location>
</feature>
<feature type="region of interest" description="Disordered" evidence="6">
    <location>
        <begin position="344"/>
        <end position="363"/>
    </location>
</feature>
<dbReference type="InterPro" id="IPR039306">
    <property type="entry name" value="MYOB"/>
</dbReference>
<evidence type="ECO:0000256" key="3">
    <source>
        <dbReference type="ARBA" id="ARBA00022989"/>
    </source>
</evidence>
<feature type="domain" description="GTD-binding" evidence="8">
    <location>
        <begin position="519"/>
        <end position="617"/>
    </location>
</feature>
<dbReference type="Proteomes" id="UP001141552">
    <property type="component" value="Unassembled WGS sequence"/>
</dbReference>
<dbReference type="InterPro" id="IPR007656">
    <property type="entry name" value="GTD-bd"/>
</dbReference>
<feature type="coiled-coil region" evidence="5">
    <location>
        <begin position="868"/>
        <end position="902"/>
    </location>
</feature>
<evidence type="ECO:0000313" key="9">
    <source>
        <dbReference type="EMBL" id="KAJ4846993.1"/>
    </source>
</evidence>
<keyword evidence="3 7" id="KW-1133">Transmembrane helix</keyword>
<keyword evidence="4 7" id="KW-0472">Membrane</keyword>
<evidence type="ECO:0000313" key="10">
    <source>
        <dbReference type="Proteomes" id="UP001141552"/>
    </source>
</evidence>
<evidence type="ECO:0000256" key="7">
    <source>
        <dbReference type="SAM" id="Phobius"/>
    </source>
</evidence>
<evidence type="ECO:0000256" key="6">
    <source>
        <dbReference type="SAM" id="MobiDB-lite"/>
    </source>
</evidence>
<evidence type="ECO:0000256" key="5">
    <source>
        <dbReference type="SAM" id="Coils"/>
    </source>
</evidence>
<evidence type="ECO:0000256" key="4">
    <source>
        <dbReference type="ARBA" id="ARBA00023136"/>
    </source>
</evidence>
<comment type="subcellular location">
    <subcellularLocation>
        <location evidence="1">Membrane</location>
        <topology evidence="1">Single-pass membrane protein</topology>
    </subcellularLocation>
</comment>
<proteinExistence type="predicted"/>
<feature type="compositionally biased region" description="Polar residues" evidence="6">
    <location>
        <begin position="392"/>
        <end position="412"/>
    </location>
</feature>
<dbReference type="EMBL" id="JAKUCV010001296">
    <property type="protein sequence ID" value="KAJ4846993.1"/>
    <property type="molecule type" value="Genomic_DNA"/>
</dbReference>
<evidence type="ECO:0000256" key="2">
    <source>
        <dbReference type="ARBA" id="ARBA00022692"/>
    </source>
</evidence>
<feature type="transmembrane region" description="Helical" evidence="7">
    <location>
        <begin position="21"/>
        <end position="45"/>
    </location>
</feature>
<organism evidence="9 10">
    <name type="scientific">Turnera subulata</name>
    <dbReference type="NCBI Taxonomy" id="218843"/>
    <lineage>
        <taxon>Eukaryota</taxon>
        <taxon>Viridiplantae</taxon>
        <taxon>Streptophyta</taxon>
        <taxon>Embryophyta</taxon>
        <taxon>Tracheophyta</taxon>
        <taxon>Spermatophyta</taxon>
        <taxon>Magnoliopsida</taxon>
        <taxon>eudicotyledons</taxon>
        <taxon>Gunneridae</taxon>
        <taxon>Pentapetalae</taxon>
        <taxon>rosids</taxon>
        <taxon>fabids</taxon>
        <taxon>Malpighiales</taxon>
        <taxon>Passifloraceae</taxon>
        <taxon>Turnera</taxon>
    </lineage>
</organism>
<feature type="compositionally biased region" description="Basic and acidic residues" evidence="6">
    <location>
        <begin position="372"/>
        <end position="389"/>
    </location>
</feature>
<keyword evidence="10" id="KW-1185">Reference proteome</keyword>
<comment type="caution">
    <text evidence="9">The sequence shown here is derived from an EMBL/GenBank/DDBJ whole genome shotgun (WGS) entry which is preliminary data.</text>
</comment>
<dbReference type="OrthoDB" id="1047602at2759"/>
<evidence type="ECO:0000256" key="1">
    <source>
        <dbReference type="ARBA" id="ARBA00004167"/>
    </source>
</evidence>
<dbReference type="Pfam" id="PF04576">
    <property type="entry name" value="Zein-binding"/>
    <property type="match status" value="1"/>
</dbReference>
<accession>A0A9Q0GB76</accession>
<feature type="compositionally biased region" description="Polar residues" evidence="6">
    <location>
        <begin position="692"/>
        <end position="701"/>
    </location>
</feature>